<dbReference type="InterPro" id="IPR015753">
    <property type="entry name" value="LRRC37"/>
</dbReference>
<dbReference type="EMBL" id="JACASF010000008">
    <property type="protein sequence ID" value="KAF6462268.1"/>
    <property type="molecule type" value="Genomic_DNA"/>
</dbReference>
<sequence>MTEQSTTMNMCELCTCDNGTLSCIVSTQSGDSTECLCWSPTPIVAPSSSQTFKETVSYIDEDTWKSYRLVEKPILSGNTWSELCKNSFEGLLSLQYLDLSCNKMKFTERNTFKSLPVLQYINLGCNFITKLSFGTF</sequence>
<evidence type="ECO:0000313" key="1">
    <source>
        <dbReference type="EMBL" id="KAF6462268.1"/>
    </source>
</evidence>
<organism evidence="1 2">
    <name type="scientific">Molossus molossus</name>
    <name type="common">Pallas' mastiff bat</name>
    <name type="synonym">Vespertilio molossus</name>
    <dbReference type="NCBI Taxonomy" id="27622"/>
    <lineage>
        <taxon>Eukaryota</taxon>
        <taxon>Metazoa</taxon>
        <taxon>Chordata</taxon>
        <taxon>Craniata</taxon>
        <taxon>Vertebrata</taxon>
        <taxon>Euteleostomi</taxon>
        <taxon>Mammalia</taxon>
        <taxon>Eutheria</taxon>
        <taxon>Laurasiatheria</taxon>
        <taxon>Chiroptera</taxon>
        <taxon>Yangochiroptera</taxon>
        <taxon>Molossidae</taxon>
        <taxon>Molossus</taxon>
    </lineage>
</organism>
<comment type="caution">
    <text evidence="1">The sequence shown here is derived from an EMBL/GenBank/DDBJ whole genome shotgun (WGS) entry which is preliminary data.</text>
</comment>
<dbReference type="SUPFAM" id="SSF52058">
    <property type="entry name" value="L domain-like"/>
    <property type="match status" value="1"/>
</dbReference>
<proteinExistence type="predicted"/>
<dbReference type="InParanoid" id="A0A7J8GQT6"/>
<dbReference type="InterPro" id="IPR032675">
    <property type="entry name" value="LRR_dom_sf"/>
</dbReference>
<dbReference type="Pfam" id="PF13855">
    <property type="entry name" value="LRR_8"/>
    <property type="match status" value="1"/>
</dbReference>
<gene>
    <name evidence="1" type="ORF">HJG59_011306</name>
</gene>
<accession>A0A7J8GQT6</accession>
<dbReference type="Proteomes" id="UP000550707">
    <property type="component" value="Unassembled WGS sequence"/>
</dbReference>
<reference evidence="1 2" key="1">
    <citation type="journal article" date="2020" name="Nature">
        <title>Six reference-quality genomes reveal evolution of bat adaptations.</title>
        <authorList>
            <person name="Jebb D."/>
            <person name="Huang Z."/>
            <person name="Pippel M."/>
            <person name="Hughes G.M."/>
            <person name="Lavrichenko K."/>
            <person name="Devanna P."/>
            <person name="Winkler S."/>
            <person name="Jermiin L.S."/>
            <person name="Skirmuntt E.C."/>
            <person name="Katzourakis A."/>
            <person name="Burkitt-Gray L."/>
            <person name="Ray D.A."/>
            <person name="Sullivan K.A.M."/>
            <person name="Roscito J.G."/>
            <person name="Kirilenko B.M."/>
            <person name="Davalos L.M."/>
            <person name="Corthals A.P."/>
            <person name="Power M.L."/>
            <person name="Jones G."/>
            <person name="Ransome R.D."/>
            <person name="Dechmann D.K.N."/>
            <person name="Locatelli A.G."/>
            <person name="Puechmaille S.J."/>
            <person name="Fedrigo O."/>
            <person name="Jarvis E.D."/>
            <person name="Hiller M."/>
            <person name="Vernes S.C."/>
            <person name="Myers E.W."/>
            <person name="Teeling E.C."/>
        </authorList>
    </citation>
    <scope>NUCLEOTIDE SEQUENCE [LARGE SCALE GENOMIC DNA]</scope>
    <source>
        <strain evidence="1">MMolMol1</strain>
        <tissue evidence="1">Muscle</tissue>
    </source>
</reference>
<evidence type="ECO:0000313" key="2">
    <source>
        <dbReference type="Proteomes" id="UP000550707"/>
    </source>
</evidence>
<dbReference type="PANTHER" id="PTHR23045">
    <property type="entry name" value="LEUCINE-RICH REPEAT-CONTAINING PROTEIN 37A"/>
    <property type="match status" value="1"/>
</dbReference>
<dbReference type="InterPro" id="IPR001611">
    <property type="entry name" value="Leu-rich_rpt"/>
</dbReference>
<dbReference type="PANTHER" id="PTHR23045:SF9">
    <property type="entry name" value="LEUCINE RICH REPEAT CONTAINING 37A-RELATED"/>
    <property type="match status" value="1"/>
</dbReference>
<protein>
    <submittedName>
        <fullName evidence="1">Uncharacterized protein</fullName>
    </submittedName>
</protein>
<keyword evidence="2" id="KW-1185">Reference proteome</keyword>
<name>A0A7J8GQT6_MOLMO</name>
<dbReference type="Gene3D" id="3.80.10.10">
    <property type="entry name" value="Ribonuclease Inhibitor"/>
    <property type="match status" value="1"/>
</dbReference>
<dbReference type="AlphaFoldDB" id="A0A7J8GQT6"/>